<keyword evidence="3" id="KW-1185">Reference proteome</keyword>
<gene>
    <name evidence="2" type="ORF">OEZ85_010744</name>
</gene>
<evidence type="ECO:0008006" key="4">
    <source>
        <dbReference type="Google" id="ProtNLM"/>
    </source>
</evidence>
<dbReference type="InterPro" id="IPR006626">
    <property type="entry name" value="PbH1"/>
</dbReference>
<dbReference type="Proteomes" id="UP001244341">
    <property type="component" value="Chromosome 2b"/>
</dbReference>
<name>A0ABY8TNG9_TETOB</name>
<evidence type="ECO:0000256" key="1">
    <source>
        <dbReference type="SAM" id="MobiDB-lite"/>
    </source>
</evidence>
<organism evidence="2 3">
    <name type="scientific">Tetradesmus obliquus</name>
    <name type="common">Green alga</name>
    <name type="synonym">Acutodesmus obliquus</name>
    <dbReference type="NCBI Taxonomy" id="3088"/>
    <lineage>
        <taxon>Eukaryota</taxon>
        <taxon>Viridiplantae</taxon>
        <taxon>Chlorophyta</taxon>
        <taxon>core chlorophytes</taxon>
        <taxon>Chlorophyceae</taxon>
        <taxon>CS clade</taxon>
        <taxon>Sphaeropleales</taxon>
        <taxon>Scenedesmaceae</taxon>
        <taxon>Tetradesmus</taxon>
    </lineage>
</organism>
<protein>
    <recommendedName>
        <fullName evidence="4">Right handed beta helix domain-containing protein</fullName>
    </recommendedName>
</protein>
<dbReference type="SUPFAM" id="SSF51126">
    <property type="entry name" value="Pectin lyase-like"/>
    <property type="match status" value="2"/>
</dbReference>
<dbReference type="InterPro" id="IPR011050">
    <property type="entry name" value="Pectin_lyase_fold/virulence"/>
</dbReference>
<dbReference type="EMBL" id="CP126209">
    <property type="protein sequence ID" value="WIA10557.1"/>
    <property type="molecule type" value="Genomic_DNA"/>
</dbReference>
<proteinExistence type="predicted"/>
<evidence type="ECO:0000313" key="3">
    <source>
        <dbReference type="Proteomes" id="UP001244341"/>
    </source>
</evidence>
<accession>A0ABY8TNG9</accession>
<dbReference type="SMART" id="SM00710">
    <property type="entry name" value="PbH1"/>
    <property type="match status" value="10"/>
</dbReference>
<feature type="region of interest" description="Disordered" evidence="1">
    <location>
        <begin position="398"/>
        <end position="421"/>
    </location>
</feature>
<sequence length="603" mass="60915">MQLQIQGVRWPAASGAVTCAIGFGGASRAEISKGTFTDNEIGSLLRVFGNSSVTISGTRVLNGTGGITAGDMSILLLVNSTISSVNSDANGAGLSASDNATVTFVNTSLRNCSSRRSGGAISAADAAFINMTQNSSITDCSADQGGGGFSLTDSAVMLANDASFINNTAGGPASQDNAGRGGAAMLSIAASLTAVNCLWEGNQARKDGGAMAAEVQATAVRIVNCTFRGNTAGPTEVGGAIRVDRVTQLEVTNSTFVSNRAGEIAGAIAATANSNATLLNVDMYNNTSGSQGGALGVWNSALMVVQDSRIWGNTAHCWGGGAAAVFETGTLNISSSDVWNNTGRQQGGAVSAKDQAQVYITACNLSGNAASRRGGAVRIADSATMVLRDSIISGNQVGRLERCPKDSSPPSSSSTSCGGAVFIGDTPSGRSELASKVELINTTVAGNSAGRGGGLCAEPSAAASSSMPGQTTVRALAGDNTTFIDNSGSPGSDVYALAAAMLSMSPVGSNLNISSSSSVFWNISCGMGSYLDPTRGTCTKCAAPSYILEEGEMRSTTQCQRCPEAAECFGGAVLVAKPKFYHTHGVNEAGGTVPTCRLDILTR</sequence>
<evidence type="ECO:0000313" key="2">
    <source>
        <dbReference type="EMBL" id="WIA10557.1"/>
    </source>
</evidence>
<dbReference type="PANTHER" id="PTHR11319:SF35">
    <property type="entry name" value="OUTER MEMBRANE PROTEIN PMPC-RELATED"/>
    <property type="match status" value="1"/>
</dbReference>
<dbReference type="PANTHER" id="PTHR11319">
    <property type="entry name" value="G PROTEIN-COUPLED RECEPTOR-RELATED"/>
    <property type="match status" value="1"/>
</dbReference>
<reference evidence="2 3" key="1">
    <citation type="submission" date="2023-05" db="EMBL/GenBank/DDBJ databases">
        <title>A 100% complete, gapless, phased diploid assembly of the Scenedesmus obliquus UTEX 3031 genome.</title>
        <authorList>
            <person name="Biondi T.C."/>
            <person name="Hanschen E.R."/>
            <person name="Kwon T."/>
            <person name="Eng W."/>
            <person name="Kruse C.P.S."/>
            <person name="Koehler S.I."/>
            <person name="Kunde Y."/>
            <person name="Gleasner C.D."/>
            <person name="You Mak K.T."/>
            <person name="Polle J."/>
            <person name="Hovde B.T."/>
            <person name="Starkenburg S.R."/>
        </authorList>
    </citation>
    <scope>NUCLEOTIDE SEQUENCE [LARGE SCALE GENOMIC DNA]</scope>
    <source>
        <strain evidence="2 3">DOE0152z</strain>
    </source>
</reference>